<dbReference type="OrthoDB" id="653598at2"/>
<dbReference type="eggNOG" id="COG1834">
    <property type="taxonomic scope" value="Bacteria"/>
</dbReference>
<dbReference type="InParanoid" id="M7XGT7"/>
<dbReference type="Proteomes" id="UP000010953">
    <property type="component" value="Unassembled WGS sequence"/>
</dbReference>
<dbReference type="GO" id="GO:0009279">
    <property type="term" value="C:cell outer membrane"/>
    <property type="evidence" value="ECO:0007669"/>
    <property type="project" value="UniProtKB-SubCell"/>
</dbReference>
<dbReference type="InterPro" id="IPR033985">
    <property type="entry name" value="SusD-like_N"/>
</dbReference>
<dbReference type="Pfam" id="PF14322">
    <property type="entry name" value="SusD-like_3"/>
    <property type="match status" value="1"/>
</dbReference>
<organism evidence="2 3">
    <name type="scientific">Mariniradius saccharolyticus AK6</name>
    <dbReference type="NCBI Taxonomy" id="1239962"/>
    <lineage>
        <taxon>Bacteria</taxon>
        <taxon>Pseudomonadati</taxon>
        <taxon>Bacteroidota</taxon>
        <taxon>Cytophagia</taxon>
        <taxon>Cytophagales</taxon>
        <taxon>Cyclobacteriaceae</taxon>
        <taxon>Mariniradius</taxon>
    </lineage>
</organism>
<dbReference type="Gene3D" id="1.25.40.390">
    <property type="match status" value="1"/>
</dbReference>
<sequence length="458" mass="50178">MKNTISNILYPLLLLAFAILPGCAEFLDVKPDISMVVPGTVDELEALLDDDVLRSMNMGPGIPVLSSDDLFAGEGALPSFSNLERNVYTWQRDVFAGQPGVTEWNVPYQQVFNANLVLERIGKVVARTAAEEAKKNTVKGRALFYRAFAFHCLAESFAAPYGASDPASTPGIPLRLNANVNDLVPRSSLRDTYAAIISDLRGAAELLPPVADFRSRPSRAAAHALLARVYLLMGDYASSLAHAEKSLADNPALLDYKTVDGSPAFPFSGNQQEVLFQSIVTAYGFLFSNEVFVDGGLLSSYAEGDLRRELFFSQGHGGAVFRGNYTGQVFLFSGLATDEVRITRMECLVRLGRLQEAASAYNEFVGSRYAAGAFGPVSFSDAVSALDTVLSERRKSLLYRGIRWMDLRRLNTDPVRAQTLRRTVGEEVFELQPGSLRYTFPIPDSEISLNGLEQNPRD</sequence>
<comment type="caution">
    <text evidence="2">The sequence shown here is derived from an EMBL/GenBank/DDBJ whole genome shotgun (WGS) entry which is preliminary data.</text>
</comment>
<proteinExistence type="predicted"/>
<dbReference type="InterPro" id="IPR011990">
    <property type="entry name" value="TPR-like_helical_dom_sf"/>
</dbReference>
<dbReference type="EMBL" id="AMZY02000007">
    <property type="protein sequence ID" value="EMS34049.1"/>
    <property type="molecule type" value="Genomic_DNA"/>
</dbReference>
<evidence type="ECO:0000259" key="1">
    <source>
        <dbReference type="Pfam" id="PF14322"/>
    </source>
</evidence>
<dbReference type="STRING" id="1239962.C943_03865"/>
<keyword evidence="3" id="KW-1185">Reference proteome</keyword>
<dbReference type="RefSeq" id="WP_008625263.1">
    <property type="nucleotide sequence ID" value="NZ_AMZY02000007.1"/>
</dbReference>
<dbReference type="SUPFAM" id="SSF48452">
    <property type="entry name" value="TPR-like"/>
    <property type="match status" value="1"/>
</dbReference>
<gene>
    <name evidence="2" type="ORF">C943_03865</name>
</gene>
<evidence type="ECO:0000313" key="3">
    <source>
        <dbReference type="Proteomes" id="UP000010953"/>
    </source>
</evidence>
<accession>M7XGT7</accession>
<feature type="domain" description="SusD-like N-terminal" evidence="1">
    <location>
        <begin position="25"/>
        <end position="231"/>
    </location>
</feature>
<name>M7XGT7_9BACT</name>
<evidence type="ECO:0000313" key="2">
    <source>
        <dbReference type="EMBL" id="EMS34049.1"/>
    </source>
</evidence>
<reference evidence="2" key="1">
    <citation type="submission" date="2013-01" db="EMBL/GenBank/DDBJ databases">
        <title>Genome assembly of Mariniradius saccharolyticus AK6.</title>
        <authorList>
            <person name="Vaidya B."/>
            <person name="Khatri I."/>
            <person name="Tanuku N.R.S."/>
            <person name="Subramanian S."/>
            <person name="Pinnaka A."/>
        </authorList>
    </citation>
    <scope>NUCLEOTIDE SEQUENCE [LARGE SCALE GENOMIC DNA]</scope>
    <source>
        <strain evidence="2">AK6</strain>
    </source>
</reference>
<protein>
    <recommendedName>
        <fullName evidence="1">SusD-like N-terminal domain-containing protein</fullName>
    </recommendedName>
</protein>
<dbReference type="AlphaFoldDB" id="M7XGT7"/>